<keyword evidence="1" id="KW-0812">Transmembrane</keyword>
<protein>
    <recommendedName>
        <fullName evidence="3">Phosphatidic acid phosphatase type 2/haloperoxidase domain-containing protein</fullName>
    </recommendedName>
</protein>
<keyword evidence="1" id="KW-1133">Transmembrane helix</keyword>
<dbReference type="Pfam" id="PF01569">
    <property type="entry name" value="PAP2"/>
    <property type="match status" value="1"/>
</dbReference>
<gene>
    <name evidence="4" type="ORF">DB32_007527</name>
</gene>
<name>A0A0F6YNF8_9BACT</name>
<keyword evidence="1" id="KW-0472">Membrane</keyword>
<dbReference type="STRING" id="927083.DB32_007527"/>
<dbReference type="SUPFAM" id="SSF48317">
    <property type="entry name" value="Acid phosphatase/Vanadium-dependent haloperoxidase"/>
    <property type="match status" value="1"/>
</dbReference>
<dbReference type="InterPro" id="IPR036938">
    <property type="entry name" value="PAP2/HPO_sf"/>
</dbReference>
<evidence type="ECO:0000313" key="4">
    <source>
        <dbReference type="EMBL" id="AKF10378.1"/>
    </source>
</evidence>
<dbReference type="SMART" id="SM00014">
    <property type="entry name" value="acidPPc"/>
    <property type="match status" value="1"/>
</dbReference>
<dbReference type="KEGG" id="samy:DB32_007527"/>
<feature type="domain" description="Phosphatidic acid phosphatase type 2/haloperoxidase" evidence="3">
    <location>
        <begin position="140"/>
        <end position="264"/>
    </location>
</feature>
<keyword evidence="2" id="KW-0732">Signal</keyword>
<dbReference type="EMBL" id="CP011125">
    <property type="protein sequence ID" value="AKF10378.1"/>
    <property type="molecule type" value="Genomic_DNA"/>
</dbReference>
<evidence type="ECO:0000256" key="1">
    <source>
        <dbReference type="SAM" id="Phobius"/>
    </source>
</evidence>
<evidence type="ECO:0000313" key="5">
    <source>
        <dbReference type="Proteomes" id="UP000034883"/>
    </source>
</evidence>
<accession>A0A0F6YNF8</accession>
<feature type="signal peptide" evidence="2">
    <location>
        <begin position="1"/>
        <end position="26"/>
    </location>
</feature>
<dbReference type="AlphaFoldDB" id="A0A0F6YNF8"/>
<feature type="transmembrane region" description="Helical" evidence="1">
    <location>
        <begin position="109"/>
        <end position="129"/>
    </location>
</feature>
<sequence>MSRHATAIISGFLLCAIGVAAAPAAAQEPTPPHRAPPRTRIDGIAAPITGGLAAAALGAGLGIYVAPTSQHSPDVGVWRGGIVADEPFRDLLRASSPRGISIAGHTSDALMLGTIAYTALVDSLLVPLVQGDLDLAWQASLAHSLAFGLTLTAGGIVKRVTNRARPYERECATNPSAPGCQSHDIYESFYSLHTGLAATSAGFSCALHLERNLFGDLGHDIASCGGSIAAATVTGLLRVVADRHYLSDVIIGGLLGFAVGYLVPMIVIPSRASRLEGLSDEPRSDFAWSILPMASPGDSGGFAAGASVFGTF</sequence>
<dbReference type="RefSeq" id="WP_053237348.1">
    <property type="nucleotide sequence ID" value="NZ_CP011125.1"/>
</dbReference>
<dbReference type="InterPro" id="IPR000326">
    <property type="entry name" value="PAP2/HPO"/>
</dbReference>
<feature type="transmembrane region" description="Helical" evidence="1">
    <location>
        <begin position="135"/>
        <end position="157"/>
    </location>
</feature>
<proteinExistence type="predicted"/>
<feature type="transmembrane region" description="Helical" evidence="1">
    <location>
        <begin position="249"/>
        <end position="268"/>
    </location>
</feature>
<keyword evidence="5" id="KW-1185">Reference proteome</keyword>
<feature type="transmembrane region" description="Helical" evidence="1">
    <location>
        <begin position="45"/>
        <end position="66"/>
    </location>
</feature>
<reference evidence="4 5" key="1">
    <citation type="submission" date="2015-03" db="EMBL/GenBank/DDBJ databases">
        <title>Genome assembly of Sandaracinus amylolyticus DSM 53668.</title>
        <authorList>
            <person name="Sharma G."/>
            <person name="Subramanian S."/>
        </authorList>
    </citation>
    <scope>NUCLEOTIDE SEQUENCE [LARGE SCALE GENOMIC DNA]</scope>
    <source>
        <strain evidence="4 5">DSM 53668</strain>
    </source>
</reference>
<feature type="chain" id="PRO_5002512958" description="Phosphatidic acid phosphatase type 2/haloperoxidase domain-containing protein" evidence="2">
    <location>
        <begin position="27"/>
        <end position="312"/>
    </location>
</feature>
<evidence type="ECO:0000259" key="3">
    <source>
        <dbReference type="SMART" id="SM00014"/>
    </source>
</evidence>
<evidence type="ECO:0000256" key="2">
    <source>
        <dbReference type="SAM" id="SignalP"/>
    </source>
</evidence>
<dbReference type="Proteomes" id="UP000034883">
    <property type="component" value="Chromosome"/>
</dbReference>
<dbReference type="Gene3D" id="1.20.144.10">
    <property type="entry name" value="Phosphatidic acid phosphatase type 2/haloperoxidase"/>
    <property type="match status" value="1"/>
</dbReference>
<organism evidence="4 5">
    <name type="scientific">Sandaracinus amylolyticus</name>
    <dbReference type="NCBI Taxonomy" id="927083"/>
    <lineage>
        <taxon>Bacteria</taxon>
        <taxon>Pseudomonadati</taxon>
        <taxon>Myxococcota</taxon>
        <taxon>Polyangia</taxon>
        <taxon>Polyangiales</taxon>
        <taxon>Sandaracinaceae</taxon>
        <taxon>Sandaracinus</taxon>
    </lineage>
</organism>